<comment type="subcellular location">
    <subcellularLocation>
        <location evidence="1">Membrane</location>
        <topology evidence="1">Multi-pass membrane protein</topology>
    </subcellularLocation>
</comment>
<evidence type="ECO:0000256" key="2">
    <source>
        <dbReference type="ARBA" id="ARBA00022679"/>
    </source>
</evidence>
<keyword evidence="6 7" id="KW-0012">Acyltransferase</keyword>
<dbReference type="EMBL" id="GL833128">
    <property type="protein sequence ID" value="EGB08205.1"/>
    <property type="molecule type" value="Genomic_DNA"/>
</dbReference>
<dbReference type="PROSITE" id="PS50216">
    <property type="entry name" value="DHHC"/>
    <property type="match status" value="1"/>
</dbReference>
<dbReference type="OrthoDB" id="331948at2759"/>
<dbReference type="PANTHER" id="PTHR12246">
    <property type="entry name" value="PALMITOYLTRANSFERASE ZDHHC16"/>
    <property type="match status" value="1"/>
</dbReference>
<evidence type="ECO:0000259" key="8">
    <source>
        <dbReference type="Pfam" id="PF01529"/>
    </source>
</evidence>
<gene>
    <name evidence="9" type="ORF">AURANDRAFT_26223</name>
</gene>
<feature type="transmembrane region" description="Helical" evidence="7">
    <location>
        <begin position="70"/>
        <end position="90"/>
    </location>
</feature>
<dbReference type="Proteomes" id="UP000002729">
    <property type="component" value="Unassembled WGS sequence"/>
</dbReference>
<dbReference type="Pfam" id="PF01529">
    <property type="entry name" value="DHHC"/>
    <property type="match status" value="1"/>
</dbReference>
<dbReference type="KEGG" id="aaf:AURANDRAFT_26223"/>
<evidence type="ECO:0000256" key="5">
    <source>
        <dbReference type="ARBA" id="ARBA00023136"/>
    </source>
</evidence>
<dbReference type="EC" id="2.3.1.225" evidence="7"/>
<name>F0Y9B2_AURAN</name>
<keyword evidence="5 7" id="KW-0472">Membrane</keyword>
<dbReference type="RefSeq" id="XP_009036938.1">
    <property type="nucleotide sequence ID" value="XM_009038690.1"/>
</dbReference>
<evidence type="ECO:0000256" key="7">
    <source>
        <dbReference type="RuleBase" id="RU079119"/>
    </source>
</evidence>
<protein>
    <recommendedName>
        <fullName evidence="7">Palmitoyltransferase</fullName>
        <ecNumber evidence="7">2.3.1.225</ecNumber>
    </recommendedName>
</protein>
<reference evidence="9 10" key="1">
    <citation type="journal article" date="2011" name="Proc. Natl. Acad. Sci. U.S.A.">
        <title>Niche of harmful alga Aureococcus anophagefferens revealed through ecogenomics.</title>
        <authorList>
            <person name="Gobler C.J."/>
            <person name="Berry D.L."/>
            <person name="Dyhrman S.T."/>
            <person name="Wilhelm S.W."/>
            <person name="Salamov A."/>
            <person name="Lobanov A.V."/>
            <person name="Zhang Y."/>
            <person name="Collier J.L."/>
            <person name="Wurch L.L."/>
            <person name="Kustka A.B."/>
            <person name="Dill B.D."/>
            <person name="Shah M."/>
            <person name="VerBerkmoes N.C."/>
            <person name="Kuo A."/>
            <person name="Terry A."/>
            <person name="Pangilinan J."/>
            <person name="Lindquist E.A."/>
            <person name="Lucas S."/>
            <person name="Paulsen I.T."/>
            <person name="Hattenrath-Lehmann T.K."/>
            <person name="Talmage S.C."/>
            <person name="Walker E.A."/>
            <person name="Koch F."/>
            <person name="Burson A.M."/>
            <person name="Marcoval M.A."/>
            <person name="Tang Y.Z."/>
            <person name="Lecleir G.R."/>
            <person name="Coyne K.J."/>
            <person name="Berg G.M."/>
            <person name="Bertrand E.M."/>
            <person name="Saito M.A."/>
            <person name="Gladyshev V.N."/>
            <person name="Grigoriev I.V."/>
        </authorList>
    </citation>
    <scope>NUCLEOTIDE SEQUENCE [LARGE SCALE GENOMIC DNA]</scope>
    <source>
        <strain evidence="10">CCMP 1984</strain>
    </source>
</reference>
<organism evidence="10">
    <name type="scientific">Aureococcus anophagefferens</name>
    <name type="common">Harmful bloom alga</name>
    <dbReference type="NCBI Taxonomy" id="44056"/>
    <lineage>
        <taxon>Eukaryota</taxon>
        <taxon>Sar</taxon>
        <taxon>Stramenopiles</taxon>
        <taxon>Ochrophyta</taxon>
        <taxon>Pelagophyceae</taxon>
        <taxon>Pelagomonadales</taxon>
        <taxon>Pelagomonadaceae</taxon>
        <taxon>Aureococcus</taxon>
    </lineage>
</organism>
<evidence type="ECO:0000256" key="4">
    <source>
        <dbReference type="ARBA" id="ARBA00022989"/>
    </source>
</evidence>
<sequence>MLTDPGAVPRDAIAATEDDAKVDGFCAKCDRYKPSKAYHCSKCKRCVSRMDHHCPYTNNCVGAKNQKHMVLFLIYCNVQAVYALALVAYYGGYRGYLYDEGWLALVLTALLGVDGGMTLLFTGTMCRRQVISMQTGIGTIDRLKLAKGKPIAGGTPIPLSSIFGHTVLFWPLPLDPDFPPEVEAEILGFRCPRVADEHREPLWRPVSQETGLLSGEERKEPA</sequence>
<evidence type="ECO:0000256" key="3">
    <source>
        <dbReference type="ARBA" id="ARBA00022692"/>
    </source>
</evidence>
<comment type="catalytic activity">
    <reaction evidence="7">
        <text>L-cysteinyl-[protein] + hexadecanoyl-CoA = S-hexadecanoyl-L-cysteinyl-[protein] + CoA</text>
        <dbReference type="Rhea" id="RHEA:36683"/>
        <dbReference type="Rhea" id="RHEA-COMP:10131"/>
        <dbReference type="Rhea" id="RHEA-COMP:11032"/>
        <dbReference type="ChEBI" id="CHEBI:29950"/>
        <dbReference type="ChEBI" id="CHEBI:57287"/>
        <dbReference type="ChEBI" id="CHEBI:57379"/>
        <dbReference type="ChEBI" id="CHEBI:74151"/>
        <dbReference type="EC" id="2.3.1.225"/>
    </reaction>
</comment>
<keyword evidence="2 7" id="KW-0808">Transferase</keyword>
<accession>F0Y9B2</accession>
<dbReference type="InterPro" id="IPR001594">
    <property type="entry name" value="Palmitoyltrfase_DHHC"/>
</dbReference>
<dbReference type="eggNOG" id="KOG1311">
    <property type="taxonomic scope" value="Eukaryota"/>
</dbReference>
<dbReference type="GO" id="GO:0019706">
    <property type="term" value="F:protein-cysteine S-palmitoyltransferase activity"/>
    <property type="evidence" value="ECO:0007669"/>
    <property type="project" value="UniProtKB-EC"/>
</dbReference>
<comment type="domain">
    <text evidence="7">The DHHC domain is required for palmitoyltransferase activity.</text>
</comment>
<keyword evidence="10" id="KW-1185">Reference proteome</keyword>
<keyword evidence="3 7" id="KW-0812">Transmembrane</keyword>
<proteinExistence type="inferred from homology"/>
<feature type="transmembrane region" description="Helical" evidence="7">
    <location>
        <begin position="102"/>
        <end position="123"/>
    </location>
</feature>
<dbReference type="GO" id="GO:0016020">
    <property type="term" value="C:membrane"/>
    <property type="evidence" value="ECO:0007669"/>
    <property type="project" value="UniProtKB-SubCell"/>
</dbReference>
<comment type="similarity">
    <text evidence="7">Belongs to the DHHC palmitoyltransferase family.</text>
</comment>
<keyword evidence="4 7" id="KW-1133">Transmembrane helix</keyword>
<evidence type="ECO:0000313" key="9">
    <source>
        <dbReference type="EMBL" id="EGB08205.1"/>
    </source>
</evidence>
<dbReference type="AlphaFoldDB" id="F0Y9B2"/>
<dbReference type="GeneID" id="20220173"/>
<dbReference type="InterPro" id="IPR039859">
    <property type="entry name" value="PFA4/ZDH16/20/ERF2-like"/>
</dbReference>
<dbReference type="InParanoid" id="F0Y9B2"/>
<evidence type="ECO:0000256" key="1">
    <source>
        <dbReference type="ARBA" id="ARBA00004141"/>
    </source>
</evidence>
<evidence type="ECO:0000256" key="6">
    <source>
        <dbReference type="ARBA" id="ARBA00023315"/>
    </source>
</evidence>
<evidence type="ECO:0000313" key="10">
    <source>
        <dbReference type="Proteomes" id="UP000002729"/>
    </source>
</evidence>
<feature type="domain" description="Palmitoyltransferase DHHC" evidence="8">
    <location>
        <begin position="24"/>
        <end position="144"/>
    </location>
</feature>